<evidence type="ECO:0000313" key="3">
    <source>
        <dbReference type="Proteomes" id="UP000821853"/>
    </source>
</evidence>
<feature type="compositionally biased region" description="Basic residues" evidence="1">
    <location>
        <begin position="263"/>
        <end position="277"/>
    </location>
</feature>
<dbReference type="OrthoDB" id="7701707at2759"/>
<feature type="compositionally biased region" description="Low complexity" evidence="1">
    <location>
        <begin position="234"/>
        <end position="243"/>
    </location>
</feature>
<dbReference type="AlphaFoldDB" id="A0A9J6FNX6"/>
<feature type="compositionally biased region" description="Basic and acidic residues" evidence="1">
    <location>
        <begin position="251"/>
        <end position="262"/>
    </location>
</feature>
<sequence>MSPGRDPPRRNGNPTGTLKRLTTEARLRKLPADHFRVIVRPRDRIDVKKMDKMTFMKPTAKATGVSHEQGKHDMLCPNYGQNIYIISDTKDRRTPRPAAYLAAQENTCKGVEREVGLMHTDEDLEKMFVDERNPTILDAKRIKNSKTVVLLFNGTKEDHQCTPTCSLCGGAHATGDKTCKKRFQVHYIVLQRRRQRSWERRHQIDTRDQVFKGETKQTRDRSETPHSHRRRSSQHSPSTSAAAGRRRGRSQSREGHRGEAPHPRKSRSRFKHRRSSMRWRIPGNQGPAAAQEPCRPAARRTGEERPLKDPARENESRDNKTWTDRAADARADKPPMNREEKQVTHAALPEHVTAQIKGIETILQTLMRQIEELKEDNREIRSEIAEMKRKQTEEQRDYSKDRKVARRRINNGETEEKEEESFTEILAAITDDFTKLRKTLRNKGRRFQHFTDINQQ</sequence>
<accession>A0A9J6FNX6</accession>
<reference evidence="2 3" key="1">
    <citation type="journal article" date="2020" name="Cell">
        <title>Large-Scale Comparative Analyses of Tick Genomes Elucidate Their Genetic Diversity and Vector Capacities.</title>
        <authorList>
            <consortium name="Tick Genome and Microbiome Consortium (TIGMIC)"/>
            <person name="Jia N."/>
            <person name="Wang J."/>
            <person name="Shi W."/>
            <person name="Du L."/>
            <person name="Sun Y."/>
            <person name="Zhan W."/>
            <person name="Jiang J.F."/>
            <person name="Wang Q."/>
            <person name="Zhang B."/>
            <person name="Ji P."/>
            <person name="Bell-Sakyi L."/>
            <person name="Cui X.M."/>
            <person name="Yuan T.T."/>
            <person name="Jiang B.G."/>
            <person name="Yang W.F."/>
            <person name="Lam T.T."/>
            <person name="Chang Q.C."/>
            <person name="Ding S.J."/>
            <person name="Wang X.J."/>
            <person name="Zhu J.G."/>
            <person name="Ruan X.D."/>
            <person name="Zhao L."/>
            <person name="Wei J.T."/>
            <person name="Ye R.Z."/>
            <person name="Que T.C."/>
            <person name="Du C.H."/>
            <person name="Zhou Y.H."/>
            <person name="Cheng J.X."/>
            <person name="Dai P.F."/>
            <person name="Guo W.B."/>
            <person name="Han X.H."/>
            <person name="Huang E.J."/>
            <person name="Li L.F."/>
            <person name="Wei W."/>
            <person name="Gao Y.C."/>
            <person name="Liu J.Z."/>
            <person name="Shao H.Z."/>
            <person name="Wang X."/>
            <person name="Wang C.C."/>
            <person name="Yang T.C."/>
            <person name="Huo Q.B."/>
            <person name="Li W."/>
            <person name="Chen H.Y."/>
            <person name="Chen S.E."/>
            <person name="Zhou L.G."/>
            <person name="Ni X.B."/>
            <person name="Tian J.H."/>
            <person name="Sheng Y."/>
            <person name="Liu T."/>
            <person name="Pan Y.S."/>
            <person name="Xia L.Y."/>
            <person name="Li J."/>
            <person name="Zhao F."/>
            <person name="Cao W.C."/>
        </authorList>
    </citation>
    <scope>NUCLEOTIDE SEQUENCE [LARGE SCALE GENOMIC DNA]</scope>
    <source>
        <strain evidence="2">HaeL-2018</strain>
    </source>
</reference>
<keyword evidence="3" id="KW-1185">Reference proteome</keyword>
<feature type="compositionally biased region" description="Basic and acidic residues" evidence="1">
    <location>
        <begin position="300"/>
        <end position="339"/>
    </location>
</feature>
<feature type="compositionally biased region" description="Basic and acidic residues" evidence="1">
    <location>
        <begin position="385"/>
        <end position="402"/>
    </location>
</feature>
<proteinExistence type="predicted"/>
<evidence type="ECO:0000313" key="2">
    <source>
        <dbReference type="EMBL" id="KAH9367910.1"/>
    </source>
</evidence>
<evidence type="ECO:0000256" key="1">
    <source>
        <dbReference type="SAM" id="MobiDB-lite"/>
    </source>
</evidence>
<dbReference type="VEuPathDB" id="VectorBase:HLOH_044189"/>
<dbReference type="EMBL" id="JABSTR010000004">
    <property type="protein sequence ID" value="KAH9367910.1"/>
    <property type="molecule type" value="Genomic_DNA"/>
</dbReference>
<feature type="region of interest" description="Disordered" evidence="1">
    <location>
        <begin position="194"/>
        <end position="339"/>
    </location>
</feature>
<gene>
    <name evidence="2" type="ORF">HPB48_008370</name>
</gene>
<name>A0A9J6FNX6_HAELO</name>
<dbReference type="Proteomes" id="UP000821853">
    <property type="component" value="Chromosome 2"/>
</dbReference>
<feature type="compositionally biased region" description="Basic and acidic residues" evidence="1">
    <location>
        <begin position="196"/>
        <end position="226"/>
    </location>
</feature>
<feature type="region of interest" description="Disordered" evidence="1">
    <location>
        <begin position="385"/>
        <end position="421"/>
    </location>
</feature>
<protein>
    <submittedName>
        <fullName evidence="2">Uncharacterized protein</fullName>
    </submittedName>
</protein>
<comment type="caution">
    <text evidence="2">The sequence shown here is derived from an EMBL/GenBank/DDBJ whole genome shotgun (WGS) entry which is preliminary data.</text>
</comment>
<organism evidence="2 3">
    <name type="scientific">Haemaphysalis longicornis</name>
    <name type="common">Bush tick</name>
    <dbReference type="NCBI Taxonomy" id="44386"/>
    <lineage>
        <taxon>Eukaryota</taxon>
        <taxon>Metazoa</taxon>
        <taxon>Ecdysozoa</taxon>
        <taxon>Arthropoda</taxon>
        <taxon>Chelicerata</taxon>
        <taxon>Arachnida</taxon>
        <taxon>Acari</taxon>
        <taxon>Parasitiformes</taxon>
        <taxon>Ixodida</taxon>
        <taxon>Ixodoidea</taxon>
        <taxon>Ixodidae</taxon>
        <taxon>Haemaphysalinae</taxon>
        <taxon>Haemaphysalis</taxon>
    </lineage>
</organism>